<sequence length="105" mass="10761">MRLPGLSLRARLLAIALVLSAVGLVVSNVLVIGALRGQLVTRVDQQVGPLATAMSRLPPSLLSSLPDTVSHGLAGRSDLLGDLYVAHLTRDGGADAMLRSPASAA</sequence>
<keyword evidence="1" id="KW-1133">Transmembrane helix</keyword>
<name>A0ABV5Z283_9ACTN</name>
<dbReference type="Proteomes" id="UP001589627">
    <property type="component" value="Unassembled WGS sequence"/>
</dbReference>
<reference evidence="2 3" key="1">
    <citation type="submission" date="2024-09" db="EMBL/GenBank/DDBJ databases">
        <authorList>
            <person name="Sun Q."/>
            <person name="Mori K."/>
        </authorList>
    </citation>
    <scope>NUCLEOTIDE SEQUENCE [LARGE SCALE GENOMIC DNA]</scope>
    <source>
        <strain evidence="2 3">TBRC 0563</strain>
    </source>
</reference>
<accession>A0ABV5Z283</accession>
<organism evidence="2 3">
    <name type="scientific">Actinoallomurus acaciae</name>
    <dbReference type="NCBI Taxonomy" id="502577"/>
    <lineage>
        <taxon>Bacteria</taxon>
        <taxon>Bacillati</taxon>
        <taxon>Actinomycetota</taxon>
        <taxon>Actinomycetes</taxon>
        <taxon>Streptosporangiales</taxon>
        <taxon>Thermomonosporaceae</taxon>
        <taxon>Actinoallomurus</taxon>
    </lineage>
</organism>
<protein>
    <recommendedName>
        <fullName evidence="4">Two-component sensor histidine kinase</fullName>
    </recommendedName>
</protein>
<gene>
    <name evidence="2" type="ORF">ACFFNX_50040</name>
</gene>
<evidence type="ECO:0000313" key="3">
    <source>
        <dbReference type="Proteomes" id="UP001589627"/>
    </source>
</evidence>
<evidence type="ECO:0000256" key="1">
    <source>
        <dbReference type="SAM" id="Phobius"/>
    </source>
</evidence>
<feature type="transmembrane region" description="Helical" evidence="1">
    <location>
        <begin position="12"/>
        <end position="35"/>
    </location>
</feature>
<keyword evidence="1" id="KW-0812">Transmembrane</keyword>
<keyword evidence="1" id="KW-0472">Membrane</keyword>
<comment type="caution">
    <text evidence="2">The sequence shown here is derived from an EMBL/GenBank/DDBJ whole genome shotgun (WGS) entry which is preliminary data.</text>
</comment>
<evidence type="ECO:0008006" key="4">
    <source>
        <dbReference type="Google" id="ProtNLM"/>
    </source>
</evidence>
<dbReference type="RefSeq" id="WP_378213543.1">
    <property type="nucleotide sequence ID" value="NZ_JBHLZP010001022.1"/>
</dbReference>
<feature type="non-terminal residue" evidence="2">
    <location>
        <position position="105"/>
    </location>
</feature>
<evidence type="ECO:0000313" key="2">
    <source>
        <dbReference type="EMBL" id="MFB9840317.1"/>
    </source>
</evidence>
<keyword evidence="3" id="KW-1185">Reference proteome</keyword>
<dbReference type="EMBL" id="JBHLZP010001022">
    <property type="protein sequence ID" value="MFB9840317.1"/>
    <property type="molecule type" value="Genomic_DNA"/>
</dbReference>
<proteinExistence type="predicted"/>